<evidence type="ECO:0000259" key="3">
    <source>
        <dbReference type="Pfam" id="PF07589"/>
    </source>
</evidence>
<evidence type="ECO:0000313" key="5">
    <source>
        <dbReference type="Proteomes" id="UP000031433"/>
    </source>
</evidence>
<sequence length="203" mass="21566">MKKTLSALVLLAMLVALPALGNATPYSPTSSLIQSFGYISENPVTAGTKLFDVQALDNGAKFIGNIYPTTTGTWAEIRLGTTGAFDLSSYDSFMLQIGNFNENPWAYNLYLTGQTNGVDYYVQSAWSTINNGGTGTLAFDFTGLNVDLSKVTGIGFNIGAIVPLPGQDYTFETIAAPVPEPGTIMLLGAGLVGVGLYIRRKRA</sequence>
<reference evidence="4 5" key="1">
    <citation type="submission" date="2015-01" db="EMBL/GenBank/DDBJ databases">
        <title>Genome sequence of the anaerobic bacterium Geobacter soli GSS01, a dissimilatory Fe(III) reducer from soil.</title>
        <authorList>
            <person name="Yang G."/>
            <person name="Zhou S."/>
        </authorList>
    </citation>
    <scope>NUCLEOTIDE SEQUENCE [LARGE SCALE GENOMIC DNA]</scope>
    <source>
        <strain evidence="4 5">GSS01</strain>
    </source>
</reference>
<name>A0A0C1TM59_9BACT</name>
<keyword evidence="1" id="KW-0472">Membrane</keyword>
<dbReference type="InterPro" id="IPR013424">
    <property type="entry name" value="Ice-binding_C"/>
</dbReference>
<evidence type="ECO:0000256" key="2">
    <source>
        <dbReference type="SAM" id="SignalP"/>
    </source>
</evidence>
<keyword evidence="1" id="KW-0812">Transmembrane</keyword>
<feature type="domain" description="Ice-binding protein C-terminal" evidence="3">
    <location>
        <begin position="177"/>
        <end position="201"/>
    </location>
</feature>
<feature type="signal peptide" evidence="2">
    <location>
        <begin position="1"/>
        <end position="21"/>
    </location>
</feature>
<keyword evidence="2" id="KW-0732">Signal</keyword>
<feature type="chain" id="PRO_5002153089" evidence="2">
    <location>
        <begin position="22"/>
        <end position="203"/>
    </location>
</feature>
<comment type="caution">
    <text evidence="4">The sequence shown here is derived from an EMBL/GenBank/DDBJ whole genome shotgun (WGS) entry which is preliminary data.</text>
</comment>
<gene>
    <name evidence="4" type="ORF">SE37_04685</name>
</gene>
<keyword evidence="1" id="KW-1133">Transmembrane helix</keyword>
<dbReference type="RefSeq" id="WP_039644110.1">
    <property type="nucleotide sequence ID" value="NZ_JXBL01000001.1"/>
</dbReference>
<feature type="transmembrane region" description="Helical" evidence="1">
    <location>
        <begin position="181"/>
        <end position="198"/>
    </location>
</feature>
<evidence type="ECO:0000313" key="4">
    <source>
        <dbReference type="EMBL" id="KIE41974.1"/>
    </source>
</evidence>
<dbReference type="Proteomes" id="UP000031433">
    <property type="component" value="Unassembled WGS sequence"/>
</dbReference>
<dbReference type="AlphaFoldDB" id="A0A0C1TM59"/>
<protein>
    <submittedName>
        <fullName evidence="4">PEP motif-containing protein exosortase substrate</fullName>
    </submittedName>
</protein>
<dbReference type="Pfam" id="PF07589">
    <property type="entry name" value="PEP-CTERM"/>
    <property type="match status" value="1"/>
</dbReference>
<dbReference type="EMBL" id="JXBL01000001">
    <property type="protein sequence ID" value="KIE41974.1"/>
    <property type="molecule type" value="Genomic_DNA"/>
</dbReference>
<proteinExistence type="predicted"/>
<evidence type="ECO:0000256" key="1">
    <source>
        <dbReference type="SAM" id="Phobius"/>
    </source>
</evidence>
<dbReference type="NCBIfam" id="TIGR02595">
    <property type="entry name" value="PEP_CTERM"/>
    <property type="match status" value="1"/>
</dbReference>
<keyword evidence="5" id="KW-1185">Reference proteome</keyword>
<accession>A0A0C1TM59</accession>
<organism evidence="4 5">
    <name type="scientific">Geobacter soli</name>
    <dbReference type="NCBI Taxonomy" id="1510391"/>
    <lineage>
        <taxon>Bacteria</taxon>
        <taxon>Pseudomonadati</taxon>
        <taxon>Thermodesulfobacteriota</taxon>
        <taxon>Desulfuromonadia</taxon>
        <taxon>Geobacterales</taxon>
        <taxon>Geobacteraceae</taxon>
        <taxon>Geobacter</taxon>
    </lineage>
</organism>